<dbReference type="PROSITE" id="PS51783">
    <property type="entry name" value="PH_BEACH"/>
    <property type="match status" value="1"/>
</dbReference>
<dbReference type="RefSeq" id="XP_068361827.1">
    <property type="nucleotide sequence ID" value="XM_068492085.1"/>
</dbReference>
<reference evidence="3" key="1">
    <citation type="submission" date="2016-10" db="EMBL/GenBank/DDBJ databases">
        <authorList>
            <person name="Benchimol M."/>
            <person name="Almeida L.G."/>
            <person name="Vasconcelos A.T."/>
            <person name="Perreira-Neves A."/>
            <person name="Rosa I.A."/>
            <person name="Tasca T."/>
            <person name="Bogo M.R."/>
            <person name="de Souza W."/>
        </authorList>
    </citation>
    <scope>NUCLEOTIDE SEQUENCE [LARGE SCALE GENOMIC DNA]</scope>
    <source>
        <strain evidence="3">K</strain>
    </source>
</reference>
<evidence type="ECO:0008006" key="5">
    <source>
        <dbReference type="Google" id="ProtNLM"/>
    </source>
</evidence>
<dbReference type="Pfam" id="PF02138">
    <property type="entry name" value="Beach"/>
    <property type="match status" value="1"/>
</dbReference>
<dbReference type="VEuPathDB" id="TrichDB:TRFO_04761"/>
<dbReference type="SUPFAM" id="SSF50729">
    <property type="entry name" value="PH domain-like"/>
    <property type="match status" value="1"/>
</dbReference>
<accession>A0A1J4KBT8</accession>
<dbReference type="SMART" id="SM01026">
    <property type="entry name" value="Beach"/>
    <property type="match status" value="1"/>
</dbReference>
<sequence>MSNSQIPFFSTVDSAYKKLNSYKESSFYDESKHFPEYDFDKLIPLHRANFFKETRNANFVFINDVKTIIETQIQLVNQLSRSGQELYLRMFAGYIKAYYCETNVKLYRYALALLLAIMNETKTFIGIFYHFSDENDSEPTIISENFQVLFNEKIFPINPIKDCEFGFIECVNQILYEWILSVDGKSREILYNEIEKYSFSDDKKTTIYNFIPLLSMLLSNPKESGLYTNFKLSKLFEKIIHQSLDDLLLFDFVRFFIKGNPCLALIGDPLSSKLTSYYFNNKYCHDVSTVIGSLFFSTKDQTDENRDLEKDIISIIDQIINQCVEKSFNSQTEEIYTTILGCFPHLSDCIIQFILDSTKIFDNLAIISITSLTYFRDYLSLITQMCIKYYSFVTQIASRGTIYSTLKKYNSEEPEISIFTQFMFCCSVSEINSKFTFIRNYKAVELLLYLLPIMLDKESEIIHLLTDQTANSGNILELSKAKMPVYILERLSSIKKDDQSMENIVVGYLKLLRIIISHVFDNSMFYNILKIIKNPDFEFTKDIFEIIDGILHEKLENNNIIKDSNHVVIPDSFFRLDRRNGGGIFGPVITKDFQNNFSIYFSIRLNSVKELQQEKFIPLIYMISDKPKTSIGIVIKNDKITLIEEVDKAKPIEKDICQLFEIGQWNYIQIYFSKSLWKKTLSISINNAEPKSVDIANWIFTNFTFYFGSQSENSQSTSLICDFSNIILVNGNEKITQQMLHSSNINTSLSLVAIIDPSNCHEGFCFGVNSKNAVIKYCGHSIPFIPDIVDTFKTIGSIINLLPLIEHKEKTNEENSQYIILLLHIFEEVLKLSPQMPYMYRDIRFFELLSSFLYGISRDIFNFNIVIELFSFFLQLKEITTLKYEMAKYIILNYPFIMRLRKEVYEKWFSELVQKVITNEEDDYYHYSMLPSVLHYTCAEYFRIESTTADNAWTILQIMFIRCLSIVNEETTRCEFVITLIKYIQAFQNDIYFIEKALQVILNLLNKSPEHKRITSRCLKKSKILETLLSFFSQPHTSTQILTFEIICIIKECLIDIDSVIFKINSNFYPEYETIDNLTKVVYQHLCIDQDGIIKINVEYLPFLNKCFEDSDKKQTVSPIIDSFHVFMSKHPKEATKIFSIPCWTELMTELYMIVYDPVADCKSFSLPFEILFEEEFQRNDVSRLNEYFYYLDLSADKYKFDSRNLKLSILSSLLHGNILSNEHFHTLLNLVFNFLIFDKTTKQEKGEISSHVQLRKISKITDEEKEVVQTLIQMTSGNNGNIVIGGSMEINSLVGVSILASLFLRQNLTEYVGHAETISKHFTDQNLLTAYKCSKILTSVVQNQNDILEKFTFLTLWLQKAINSNCKVDENEEIISLISKMIPSFMADYAKCISDVYIKLKNDLDKFNYKTDDQFTEQSICQTLADQDASKDSKFIKNLNESFKFENSKLQKLKNSFITSLSNVPGIWENHKSDRKYKAFNFISRRGQRILMKINKNFDCHADAVSNFDASNHGEVAKYVQYQTLKSVEGYYKKGSKYLSSLQCLLMNYNGELQLTDQQIIFSSRKKHKIIQLSDIVFVMDRRINHEELACEIFTTSYQSYFFIFESFSERTRFYDDIDNKFKQNKELMDIVNYTPKNTDKFEFFSSLRSNCHSIHQNKPSSHLFRDLKLDTLWQTWKLTNYEYIYYLNLLGGRSFNDPLQYPIFPVLILDCNSDKLDILKSTIYRDLSLPPIKLSTSNYESKIKCFEGTQGTVESLIMECPSTDVNVASTLLRVEPFTSLQIQIQTIKINGKTFPRFDHIDRQIYSIEALMTKYTTNGSHYEAIPEFFTFPYMCINENQFDFGFRTCSPKTKIDNIILPNWSLDNHYVFIAVNRIALECKYTSENLHKWIDLYFSHERGKCDGYQLYPNCTYPEQKSETNKDDTNIDKTSKGKCIIGCLPSILYQKPHKPRDPLKFASLINFPQLKNKYQVISIQKQIAQCNREGNIVIDLRNNLVNELIIPVTGGKIFGASRVYNFAAFLSTSDPFITLVNLTTKDIKPECRTSSLITSATVVGSRFIITGAIDCSIKIWTCSQDLYSKSISTQLVSSSGFHPAEIVAIGGCYENGLIVSVDIHGNVIYETMFKHIFIASLKLNKEKFNFSTRDLSRCKILVFKSGTVAISLNKTVLLYDSHGKLIRQLNLSDRITDIKKYYDYDRKELMLIGYMPNHIDIFDLTTFQTIVGYEKNNCQFCPQKNARAFITADFDGFDTVCFAEKISSDIEKIENVERIILDENE</sequence>
<dbReference type="OrthoDB" id="26681at2759"/>
<evidence type="ECO:0000313" key="3">
    <source>
        <dbReference type="EMBL" id="OHT08691.1"/>
    </source>
</evidence>
<dbReference type="InterPro" id="IPR000409">
    <property type="entry name" value="BEACH_dom"/>
</dbReference>
<evidence type="ECO:0000259" key="1">
    <source>
        <dbReference type="PROSITE" id="PS50197"/>
    </source>
</evidence>
<dbReference type="SUPFAM" id="SSF81837">
    <property type="entry name" value="BEACH domain"/>
    <property type="match status" value="1"/>
</dbReference>
<evidence type="ECO:0000259" key="2">
    <source>
        <dbReference type="PROSITE" id="PS51783"/>
    </source>
</evidence>
<dbReference type="InterPro" id="IPR050865">
    <property type="entry name" value="BEACH_Domain"/>
</dbReference>
<dbReference type="SUPFAM" id="SSF50978">
    <property type="entry name" value="WD40 repeat-like"/>
    <property type="match status" value="1"/>
</dbReference>
<evidence type="ECO:0000313" key="4">
    <source>
        <dbReference type="Proteomes" id="UP000179807"/>
    </source>
</evidence>
<dbReference type="InterPro" id="IPR036322">
    <property type="entry name" value="WD40_repeat_dom_sf"/>
</dbReference>
<keyword evidence="4" id="KW-1185">Reference proteome</keyword>
<dbReference type="PANTHER" id="PTHR13743:SF112">
    <property type="entry name" value="BEACH DOMAIN-CONTAINING PROTEIN"/>
    <property type="match status" value="1"/>
</dbReference>
<feature type="domain" description="BEACH" evidence="1">
    <location>
        <begin position="1660"/>
        <end position="1953"/>
    </location>
</feature>
<dbReference type="Gene3D" id="2.30.29.30">
    <property type="entry name" value="Pleckstrin-homology domain (PH domain)/Phosphotyrosine-binding domain (PTB)"/>
    <property type="match status" value="1"/>
</dbReference>
<gene>
    <name evidence="3" type="ORF">TRFO_04761</name>
</gene>
<comment type="caution">
    <text evidence="3">The sequence shown here is derived from an EMBL/GenBank/DDBJ whole genome shotgun (WGS) entry which is preliminary data.</text>
</comment>
<name>A0A1J4KBT8_9EUKA</name>
<dbReference type="EMBL" id="MLAK01000660">
    <property type="protein sequence ID" value="OHT08691.1"/>
    <property type="molecule type" value="Genomic_DNA"/>
</dbReference>
<dbReference type="Proteomes" id="UP000179807">
    <property type="component" value="Unassembled WGS sequence"/>
</dbReference>
<dbReference type="GeneID" id="94826789"/>
<dbReference type="Pfam" id="PF14844">
    <property type="entry name" value="PH_BEACH"/>
    <property type="match status" value="1"/>
</dbReference>
<dbReference type="InterPro" id="IPR011993">
    <property type="entry name" value="PH-like_dom_sf"/>
</dbReference>
<dbReference type="InterPro" id="IPR036372">
    <property type="entry name" value="BEACH_dom_sf"/>
</dbReference>
<dbReference type="InterPro" id="IPR023362">
    <property type="entry name" value="PH-BEACH_dom"/>
</dbReference>
<dbReference type="PANTHER" id="PTHR13743">
    <property type="entry name" value="BEIGE/BEACH-RELATED"/>
    <property type="match status" value="1"/>
</dbReference>
<dbReference type="PROSITE" id="PS50197">
    <property type="entry name" value="BEACH"/>
    <property type="match status" value="1"/>
</dbReference>
<feature type="domain" description="BEACH-type PH" evidence="2">
    <location>
        <begin position="1509"/>
        <end position="1620"/>
    </location>
</feature>
<proteinExistence type="predicted"/>
<dbReference type="Gene3D" id="1.10.1540.10">
    <property type="entry name" value="BEACH domain"/>
    <property type="match status" value="1"/>
</dbReference>
<organism evidence="3 4">
    <name type="scientific">Tritrichomonas foetus</name>
    <dbReference type="NCBI Taxonomy" id="1144522"/>
    <lineage>
        <taxon>Eukaryota</taxon>
        <taxon>Metamonada</taxon>
        <taxon>Parabasalia</taxon>
        <taxon>Tritrichomonadida</taxon>
        <taxon>Tritrichomonadidae</taxon>
        <taxon>Tritrichomonas</taxon>
    </lineage>
</organism>
<protein>
    <recommendedName>
        <fullName evidence="5">BEACH domain-containing protein</fullName>
    </recommendedName>
</protein>